<sequence length="114" mass="13044">MSYPRPLELVTDTYWTPPKGRCRPRGSNPVWRVLTVLAHRNIEICCRSEKRRGRTFTGWPFKPPPSRDTTQEGNHEGEVAAKQYRDLKSRRETSAAGPHHPPSPLSLSISLFVH</sequence>
<keyword evidence="3" id="KW-1185">Reference proteome</keyword>
<accession>A0A2I0X2A1</accession>
<gene>
    <name evidence="2" type="ORF">MA16_Dca004047</name>
</gene>
<organism evidence="2 3">
    <name type="scientific">Dendrobium catenatum</name>
    <dbReference type="NCBI Taxonomy" id="906689"/>
    <lineage>
        <taxon>Eukaryota</taxon>
        <taxon>Viridiplantae</taxon>
        <taxon>Streptophyta</taxon>
        <taxon>Embryophyta</taxon>
        <taxon>Tracheophyta</taxon>
        <taxon>Spermatophyta</taxon>
        <taxon>Magnoliopsida</taxon>
        <taxon>Liliopsida</taxon>
        <taxon>Asparagales</taxon>
        <taxon>Orchidaceae</taxon>
        <taxon>Epidendroideae</taxon>
        <taxon>Malaxideae</taxon>
        <taxon>Dendrobiinae</taxon>
        <taxon>Dendrobium</taxon>
    </lineage>
</organism>
<dbReference type="EMBL" id="KZ502211">
    <property type="protein sequence ID" value="PKU82030.1"/>
    <property type="molecule type" value="Genomic_DNA"/>
</dbReference>
<proteinExistence type="predicted"/>
<name>A0A2I0X2A1_9ASPA</name>
<protein>
    <submittedName>
        <fullName evidence="2">Uncharacterized protein</fullName>
    </submittedName>
</protein>
<dbReference type="Proteomes" id="UP000233837">
    <property type="component" value="Unassembled WGS sequence"/>
</dbReference>
<evidence type="ECO:0000313" key="3">
    <source>
        <dbReference type="Proteomes" id="UP000233837"/>
    </source>
</evidence>
<evidence type="ECO:0000313" key="2">
    <source>
        <dbReference type="EMBL" id="PKU82030.1"/>
    </source>
</evidence>
<feature type="region of interest" description="Disordered" evidence="1">
    <location>
        <begin position="56"/>
        <end position="114"/>
    </location>
</feature>
<feature type="compositionally biased region" description="Basic and acidic residues" evidence="1">
    <location>
        <begin position="69"/>
        <end position="93"/>
    </location>
</feature>
<dbReference type="AlphaFoldDB" id="A0A2I0X2A1"/>
<reference evidence="2 3" key="1">
    <citation type="journal article" date="2016" name="Sci. Rep.">
        <title>The Dendrobium catenatum Lindl. genome sequence provides insights into polysaccharide synthase, floral development and adaptive evolution.</title>
        <authorList>
            <person name="Zhang G.Q."/>
            <person name="Xu Q."/>
            <person name="Bian C."/>
            <person name="Tsai W.C."/>
            <person name="Yeh C.M."/>
            <person name="Liu K.W."/>
            <person name="Yoshida K."/>
            <person name="Zhang L.S."/>
            <person name="Chang S.B."/>
            <person name="Chen F."/>
            <person name="Shi Y."/>
            <person name="Su Y.Y."/>
            <person name="Zhang Y.Q."/>
            <person name="Chen L.J."/>
            <person name="Yin Y."/>
            <person name="Lin M."/>
            <person name="Huang H."/>
            <person name="Deng H."/>
            <person name="Wang Z.W."/>
            <person name="Zhu S.L."/>
            <person name="Zhao X."/>
            <person name="Deng C."/>
            <person name="Niu S.C."/>
            <person name="Huang J."/>
            <person name="Wang M."/>
            <person name="Liu G.H."/>
            <person name="Yang H.J."/>
            <person name="Xiao X.J."/>
            <person name="Hsiao Y.Y."/>
            <person name="Wu W.L."/>
            <person name="Chen Y.Y."/>
            <person name="Mitsuda N."/>
            <person name="Ohme-Takagi M."/>
            <person name="Luo Y.B."/>
            <person name="Van de Peer Y."/>
            <person name="Liu Z.J."/>
        </authorList>
    </citation>
    <scope>NUCLEOTIDE SEQUENCE [LARGE SCALE GENOMIC DNA]</scope>
    <source>
        <tissue evidence="2">The whole plant</tissue>
    </source>
</reference>
<evidence type="ECO:0000256" key="1">
    <source>
        <dbReference type="SAM" id="MobiDB-lite"/>
    </source>
</evidence>
<feature type="compositionally biased region" description="Low complexity" evidence="1">
    <location>
        <begin position="105"/>
        <end position="114"/>
    </location>
</feature>
<reference evidence="2 3" key="2">
    <citation type="journal article" date="2017" name="Nature">
        <title>The Apostasia genome and the evolution of orchids.</title>
        <authorList>
            <person name="Zhang G.Q."/>
            <person name="Liu K.W."/>
            <person name="Li Z."/>
            <person name="Lohaus R."/>
            <person name="Hsiao Y.Y."/>
            <person name="Niu S.C."/>
            <person name="Wang J.Y."/>
            <person name="Lin Y.C."/>
            <person name="Xu Q."/>
            <person name="Chen L.J."/>
            <person name="Yoshida K."/>
            <person name="Fujiwara S."/>
            <person name="Wang Z.W."/>
            <person name="Zhang Y.Q."/>
            <person name="Mitsuda N."/>
            <person name="Wang M."/>
            <person name="Liu G.H."/>
            <person name="Pecoraro L."/>
            <person name="Huang H.X."/>
            <person name="Xiao X.J."/>
            <person name="Lin M."/>
            <person name="Wu X.Y."/>
            <person name="Wu W.L."/>
            <person name="Chen Y.Y."/>
            <person name="Chang S.B."/>
            <person name="Sakamoto S."/>
            <person name="Ohme-Takagi M."/>
            <person name="Yagi M."/>
            <person name="Zeng S.J."/>
            <person name="Shen C.Y."/>
            <person name="Yeh C.M."/>
            <person name="Luo Y.B."/>
            <person name="Tsai W.C."/>
            <person name="Van de Peer Y."/>
            <person name="Liu Z.J."/>
        </authorList>
    </citation>
    <scope>NUCLEOTIDE SEQUENCE [LARGE SCALE GENOMIC DNA]</scope>
    <source>
        <tissue evidence="2">The whole plant</tissue>
    </source>
</reference>